<dbReference type="EMBL" id="ML975522">
    <property type="protein sequence ID" value="KAF1828596.1"/>
    <property type="molecule type" value="Genomic_DNA"/>
</dbReference>
<accession>A0A6A5JY80</accession>
<dbReference type="Proteomes" id="UP000800040">
    <property type="component" value="Unassembled WGS sequence"/>
</dbReference>
<protein>
    <submittedName>
        <fullName evidence="3">Uncharacterized protein</fullName>
    </submittedName>
</protein>
<keyword evidence="2" id="KW-0812">Transmembrane</keyword>
<proteinExistence type="predicted"/>
<organism evidence="3 4">
    <name type="scientific">Decorospora gaudefroyi</name>
    <dbReference type="NCBI Taxonomy" id="184978"/>
    <lineage>
        <taxon>Eukaryota</taxon>
        <taxon>Fungi</taxon>
        <taxon>Dikarya</taxon>
        <taxon>Ascomycota</taxon>
        <taxon>Pezizomycotina</taxon>
        <taxon>Dothideomycetes</taxon>
        <taxon>Pleosporomycetidae</taxon>
        <taxon>Pleosporales</taxon>
        <taxon>Pleosporineae</taxon>
        <taxon>Pleosporaceae</taxon>
        <taxon>Decorospora</taxon>
    </lineage>
</organism>
<sequence length="236" mass="26666">MAADTHVALPHASLLAYFRNPAAAFEARDSGRLSETDSEDSKTHQLLAHQDKDATSEDEEWQCGFWGERLKDSYEPSHRDSLTKGATAFWCFWSAISIFMLAAIGLYFVVDLTFSYYGMGTGMSQWVLYRHQLPPSTSYSMEFCLQAPNREPPRPRLWRYMVPGSDKVCATDSIEFIVNPRVAWKVRPDDVLVVGDDVPHRDAHILARDPATAQVRIRAYELGDDLAEEGDLGRSM</sequence>
<keyword evidence="4" id="KW-1185">Reference proteome</keyword>
<dbReference type="AlphaFoldDB" id="A0A6A5JY80"/>
<reference evidence="3" key="1">
    <citation type="submission" date="2020-01" db="EMBL/GenBank/DDBJ databases">
        <authorList>
            <consortium name="DOE Joint Genome Institute"/>
            <person name="Haridas S."/>
            <person name="Albert R."/>
            <person name="Binder M."/>
            <person name="Bloem J."/>
            <person name="Labutti K."/>
            <person name="Salamov A."/>
            <person name="Andreopoulos B."/>
            <person name="Baker S.E."/>
            <person name="Barry K."/>
            <person name="Bills G."/>
            <person name="Bluhm B.H."/>
            <person name="Cannon C."/>
            <person name="Castanera R."/>
            <person name="Culley D.E."/>
            <person name="Daum C."/>
            <person name="Ezra D."/>
            <person name="Gonzalez J.B."/>
            <person name="Henrissat B."/>
            <person name="Kuo A."/>
            <person name="Liang C."/>
            <person name="Lipzen A."/>
            <person name="Lutzoni F."/>
            <person name="Magnuson J."/>
            <person name="Mondo S."/>
            <person name="Nolan M."/>
            <person name="Ohm R."/>
            <person name="Pangilinan J."/>
            <person name="Park H.-J."/>
            <person name="Ramirez L."/>
            <person name="Alfaro M."/>
            <person name="Sun H."/>
            <person name="Tritt A."/>
            <person name="Yoshinaga Y."/>
            <person name="Zwiers L.-H."/>
            <person name="Turgeon B.G."/>
            <person name="Goodwin S.B."/>
            <person name="Spatafora J.W."/>
            <person name="Crous P.W."/>
            <person name="Grigoriev I.V."/>
        </authorList>
    </citation>
    <scope>NUCLEOTIDE SEQUENCE</scope>
    <source>
        <strain evidence="3">P77</strain>
    </source>
</reference>
<feature type="region of interest" description="Disordered" evidence="1">
    <location>
        <begin position="29"/>
        <end position="55"/>
    </location>
</feature>
<evidence type="ECO:0000256" key="1">
    <source>
        <dbReference type="SAM" id="MobiDB-lite"/>
    </source>
</evidence>
<feature type="transmembrane region" description="Helical" evidence="2">
    <location>
        <begin position="87"/>
        <end position="110"/>
    </location>
</feature>
<evidence type="ECO:0000313" key="4">
    <source>
        <dbReference type="Proteomes" id="UP000800040"/>
    </source>
</evidence>
<dbReference type="OrthoDB" id="3683032at2759"/>
<evidence type="ECO:0000256" key="2">
    <source>
        <dbReference type="SAM" id="Phobius"/>
    </source>
</evidence>
<evidence type="ECO:0000313" key="3">
    <source>
        <dbReference type="EMBL" id="KAF1828596.1"/>
    </source>
</evidence>
<keyword evidence="2" id="KW-1133">Transmembrane helix</keyword>
<gene>
    <name evidence="3" type="ORF">BDW02DRAFT_574737</name>
</gene>
<keyword evidence="2" id="KW-0472">Membrane</keyword>
<name>A0A6A5JY80_9PLEO</name>